<keyword evidence="2" id="KW-1133">Transmembrane helix</keyword>
<evidence type="ECO:0000256" key="1">
    <source>
        <dbReference type="SAM" id="Coils"/>
    </source>
</evidence>
<name>A0A873WL36_9CAUD</name>
<dbReference type="EMBL" id="MW057857">
    <property type="protein sequence ID" value="QPB12186.1"/>
    <property type="molecule type" value="Genomic_DNA"/>
</dbReference>
<feature type="coiled-coil region" evidence="1">
    <location>
        <begin position="46"/>
        <end position="73"/>
    </location>
</feature>
<protein>
    <submittedName>
        <fullName evidence="3">Uncharacterized protein</fullName>
    </submittedName>
</protein>
<proteinExistence type="predicted"/>
<accession>A0A873WL36</accession>
<dbReference type="GeneID" id="65132533"/>
<evidence type="ECO:0000256" key="2">
    <source>
        <dbReference type="SAM" id="Phobius"/>
    </source>
</evidence>
<dbReference type="KEGG" id="vg:65132533"/>
<keyword evidence="2" id="KW-0472">Membrane</keyword>
<reference evidence="3 4" key="1">
    <citation type="submission" date="2020-10" db="EMBL/GenBank/DDBJ databases">
        <title>Novel bacteriophages targeting Providencia spp. as potential agents for phage therapy.</title>
        <authorList>
            <person name="Rakov C."/>
            <person name="Alkalay-Oren S."/>
            <person name="Coppenhagen-Glazer S."/>
            <person name="Hazan R."/>
        </authorList>
    </citation>
    <scope>NUCLEOTIDE SEQUENCE [LARGE SCALE GENOMIC DNA]</scope>
</reference>
<evidence type="ECO:0000313" key="3">
    <source>
        <dbReference type="EMBL" id="QPB12186.1"/>
    </source>
</evidence>
<organism evidence="3 4">
    <name type="scientific">Providencia phage PSTCR5</name>
    <dbReference type="NCBI Taxonomy" id="2783547"/>
    <lineage>
        <taxon>Viruses</taxon>
        <taxon>Duplodnaviria</taxon>
        <taxon>Heunggongvirae</taxon>
        <taxon>Uroviricota</taxon>
        <taxon>Caudoviricetes</taxon>
        <taxon>Demerecviridae</taxon>
        <taxon>Priunavirus</taxon>
        <taxon>Priunavirus PSTCR5</taxon>
    </lineage>
</organism>
<dbReference type="RefSeq" id="YP_010113973.1">
    <property type="nucleotide sequence ID" value="NC_055910.1"/>
</dbReference>
<feature type="transmembrane region" description="Helical" evidence="2">
    <location>
        <begin position="6"/>
        <end position="26"/>
    </location>
</feature>
<evidence type="ECO:0000313" key="4">
    <source>
        <dbReference type="Proteomes" id="UP000663042"/>
    </source>
</evidence>
<dbReference type="Proteomes" id="UP000663042">
    <property type="component" value="Segment"/>
</dbReference>
<keyword evidence="1" id="KW-0175">Coiled coil</keyword>
<keyword evidence="4" id="KW-1185">Reference proteome</keyword>
<keyword evidence="2" id="KW-0812">Transmembrane</keyword>
<sequence>MTPFTVAVGAWIFGLVCLVWSIYASYNTMKARKDKRVAESLYQDYQKIAKEAMEQADARLEAMQSEFKNQIDNIRSSADNKIGSLGREITNLVADMNIHRTQKVKAIADIKRIVDNEIDVGY</sequence>